<protein>
    <submittedName>
        <fullName evidence="3">Glycine/D-amino acid oxidase-like deaminating enzyme</fullName>
    </submittedName>
</protein>
<name>A0A543NNG4_9ACTN</name>
<dbReference type="InterPro" id="IPR006076">
    <property type="entry name" value="FAD-dep_OxRdtase"/>
</dbReference>
<evidence type="ECO:0000256" key="1">
    <source>
        <dbReference type="ARBA" id="ARBA00023002"/>
    </source>
</evidence>
<keyword evidence="1" id="KW-0560">Oxidoreductase</keyword>
<dbReference type="Pfam" id="PF01266">
    <property type="entry name" value="DAO"/>
    <property type="match status" value="1"/>
</dbReference>
<comment type="caution">
    <text evidence="3">The sequence shown here is derived from an EMBL/GenBank/DDBJ whole genome shotgun (WGS) entry which is preliminary data.</text>
</comment>
<gene>
    <name evidence="3" type="ORF">FHX37_3380</name>
</gene>
<dbReference type="SUPFAM" id="SSF51905">
    <property type="entry name" value="FAD/NAD(P)-binding domain"/>
    <property type="match status" value="1"/>
</dbReference>
<dbReference type="PANTHER" id="PTHR13847:SF289">
    <property type="entry name" value="GLYCINE OXIDASE"/>
    <property type="match status" value="1"/>
</dbReference>
<organism evidence="3 4">
    <name type="scientific">Haloactinospora alba</name>
    <dbReference type="NCBI Taxonomy" id="405555"/>
    <lineage>
        <taxon>Bacteria</taxon>
        <taxon>Bacillati</taxon>
        <taxon>Actinomycetota</taxon>
        <taxon>Actinomycetes</taxon>
        <taxon>Streptosporangiales</taxon>
        <taxon>Nocardiopsidaceae</taxon>
        <taxon>Haloactinospora</taxon>
    </lineage>
</organism>
<dbReference type="Proteomes" id="UP000317422">
    <property type="component" value="Unassembled WGS sequence"/>
</dbReference>
<dbReference type="GO" id="GO:0005737">
    <property type="term" value="C:cytoplasm"/>
    <property type="evidence" value="ECO:0007669"/>
    <property type="project" value="TreeGrafter"/>
</dbReference>
<dbReference type="InterPro" id="IPR036188">
    <property type="entry name" value="FAD/NAD-bd_sf"/>
</dbReference>
<dbReference type="EMBL" id="VFQC01000001">
    <property type="protein sequence ID" value="TQN33365.1"/>
    <property type="molecule type" value="Genomic_DNA"/>
</dbReference>
<dbReference type="GO" id="GO:0016491">
    <property type="term" value="F:oxidoreductase activity"/>
    <property type="evidence" value="ECO:0007669"/>
    <property type="project" value="UniProtKB-KW"/>
</dbReference>
<proteinExistence type="predicted"/>
<dbReference type="Gene3D" id="3.30.9.10">
    <property type="entry name" value="D-Amino Acid Oxidase, subunit A, domain 2"/>
    <property type="match status" value="1"/>
</dbReference>
<evidence type="ECO:0000313" key="4">
    <source>
        <dbReference type="Proteomes" id="UP000317422"/>
    </source>
</evidence>
<reference evidence="3 4" key="1">
    <citation type="submission" date="2019-06" db="EMBL/GenBank/DDBJ databases">
        <title>Sequencing the genomes of 1000 actinobacteria strains.</title>
        <authorList>
            <person name="Klenk H.-P."/>
        </authorList>
    </citation>
    <scope>NUCLEOTIDE SEQUENCE [LARGE SCALE GENOMIC DNA]</scope>
    <source>
        <strain evidence="3 4">DSM 45015</strain>
    </source>
</reference>
<dbReference type="RefSeq" id="WP_141924738.1">
    <property type="nucleotide sequence ID" value="NZ_VFQC01000001.1"/>
</dbReference>
<accession>A0A543NNG4</accession>
<feature type="domain" description="FAD dependent oxidoreductase" evidence="2">
    <location>
        <begin position="4"/>
        <end position="360"/>
    </location>
</feature>
<sequence length="378" mass="40069">MRERVVIVGGGIHGCATAWYLARQGADVHLLEAATVASGASGGFGKRGVRANRRDLREIPLMRAAYDIWPRLAEELGTPTGYERTGGLNLIERETTGTTGGTVAAEAHANVQRNLGIPTEVLDTGRVRELEPDVSADVRAALYCPMDGIADHTATTRGLAEAARRHGATVREGTAVVDAHRDGDRVTSVVTDSGETVDVGGTLLLLNNTGAVPLVREISGAELPVWRVLPQALLLNPGSEGGSPRHLLGHDHRPLALKRLPDGRVMLSGGWRGRWNAEQGRGELLQDSVEGNLGTAAQVFRHLRDARLETADASRAESCSADGIPVVDTVPGTSNVIVGTGWSGHGFAIAPAVAKLLAQWVCTGSRPDHLLPFSYARF</sequence>
<dbReference type="OrthoDB" id="9774675at2"/>
<dbReference type="PANTHER" id="PTHR13847">
    <property type="entry name" value="SARCOSINE DEHYDROGENASE-RELATED"/>
    <property type="match status" value="1"/>
</dbReference>
<dbReference type="Gene3D" id="3.50.50.60">
    <property type="entry name" value="FAD/NAD(P)-binding domain"/>
    <property type="match status" value="1"/>
</dbReference>
<evidence type="ECO:0000259" key="2">
    <source>
        <dbReference type="Pfam" id="PF01266"/>
    </source>
</evidence>
<dbReference type="AlphaFoldDB" id="A0A543NNG4"/>
<keyword evidence="4" id="KW-1185">Reference proteome</keyword>
<evidence type="ECO:0000313" key="3">
    <source>
        <dbReference type="EMBL" id="TQN33365.1"/>
    </source>
</evidence>